<evidence type="ECO:0000313" key="4">
    <source>
        <dbReference type="EMBL" id="KDN80637.1"/>
    </source>
</evidence>
<feature type="domain" description="Methyl-accepting transducer" evidence="3">
    <location>
        <begin position="282"/>
        <end position="531"/>
    </location>
</feature>
<dbReference type="PROSITE" id="PS50111">
    <property type="entry name" value="CHEMOTAXIS_TRANSDUC_2"/>
    <property type="match status" value="1"/>
</dbReference>
<evidence type="ECO:0000256" key="2">
    <source>
        <dbReference type="SAM" id="SignalP"/>
    </source>
</evidence>
<dbReference type="PATRIC" id="fig|1348663.4.peg.7362"/>
<protein>
    <recommendedName>
        <fullName evidence="3">Methyl-accepting transducer domain-containing protein</fullName>
    </recommendedName>
</protein>
<dbReference type="PANTHER" id="PTHR23242:SF9">
    <property type="entry name" value="TRANSCRIPTION FACTOR HOXA13"/>
    <property type="match status" value="1"/>
</dbReference>
<dbReference type="Pfam" id="PF18431">
    <property type="entry name" value="RNAse_A_bac"/>
    <property type="match status" value="1"/>
</dbReference>
<dbReference type="NCBIfam" id="TIGR01443">
    <property type="entry name" value="intein_Cterm"/>
    <property type="match status" value="1"/>
</dbReference>
<dbReference type="Proteomes" id="UP000027178">
    <property type="component" value="Unassembled WGS sequence"/>
</dbReference>
<accession>A0A066YHM8</accession>
<dbReference type="SMART" id="SM00306">
    <property type="entry name" value="HintN"/>
    <property type="match status" value="1"/>
</dbReference>
<gene>
    <name evidence="4" type="ORF">KCH_76130</name>
</gene>
<comment type="caution">
    <text evidence="4">The sequence shown here is derived from an EMBL/GenBank/DDBJ whole genome shotgun (WGS) entry which is preliminary data.</text>
</comment>
<evidence type="ECO:0000256" key="1">
    <source>
        <dbReference type="PROSITE-ProRule" id="PRU00284"/>
    </source>
</evidence>
<dbReference type="GO" id="GO:0007165">
    <property type="term" value="P:signal transduction"/>
    <property type="evidence" value="ECO:0007669"/>
    <property type="project" value="UniProtKB-KW"/>
</dbReference>
<dbReference type="Pfam" id="PF03752">
    <property type="entry name" value="ALF"/>
    <property type="match status" value="7"/>
</dbReference>
<name>A0A066YHM8_9ACTN</name>
<keyword evidence="1" id="KW-0807">Transducer</keyword>
<dbReference type="InterPro" id="IPR036844">
    <property type="entry name" value="Hint_dom_sf"/>
</dbReference>
<dbReference type="Pfam" id="PF07591">
    <property type="entry name" value="PT-HINT"/>
    <property type="match status" value="1"/>
</dbReference>
<dbReference type="GO" id="GO:0016020">
    <property type="term" value="C:membrane"/>
    <property type="evidence" value="ECO:0007669"/>
    <property type="project" value="InterPro"/>
</dbReference>
<feature type="chain" id="PRO_5001631467" description="Methyl-accepting transducer domain-containing protein" evidence="2">
    <location>
        <begin position="35"/>
        <end position="1532"/>
    </location>
</feature>
<dbReference type="PROSITE" id="PS50818">
    <property type="entry name" value="INTEIN_C_TER"/>
    <property type="match status" value="1"/>
</dbReference>
<dbReference type="PANTHER" id="PTHR23242">
    <property type="entry name" value="TRANSCRIPTION FACTOR HOXA13"/>
    <property type="match status" value="1"/>
</dbReference>
<dbReference type="eggNOG" id="COG1372">
    <property type="taxonomic scope" value="Bacteria"/>
</dbReference>
<proteinExistence type="predicted"/>
<evidence type="ECO:0000313" key="5">
    <source>
        <dbReference type="Proteomes" id="UP000027178"/>
    </source>
</evidence>
<dbReference type="InterPro" id="IPR041436">
    <property type="entry name" value="RNAse_A_bac"/>
</dbReference>
<dbReference type="InterPro" id="IPR005506">
    <property type="entry name" value="DUF312_ALF"/>
</dbReference>
<sequence length="1532" mass="157866">MRITSRQWTTWRRGAVGVAVGGLLAGLLATPAFAAGEPPIGPVPDRVAAIAAWKDGGPAVRQAAETALAGSDGDVAAFLATGRTAASETDLRTRVEEVIATSGPWVRAAALKALAGSAADVQAFVDNGYKRPFEDDQRLKLSQIMSSGGPAVRKAAGLALDGTIDDVNAFLATGQYRAREDDDRLKLSQLMSSGSTEVKKAAGLALDGTIDDVREFLRYGYQTAAAHDQETLTISQLADLTSNAVDQAGEQARQAEDAAAKALAASALAKQAAEKAAAETKAAQGDAKKASNAAAKAADAAERAAKAARTASEAAARANEASRQAADAAADAARASAAAGNAAAQAQDAAARAAGNAADADKAKNAAIAAKKAAGEAQTIGERAQWAFQASKQADNAAASAKEAATNSDAAAAAALEAADQAGVSEEARDRARAAADRAKKAAGEASRACAAVQKIAAEARAASAEAQRAANSSATHASAAAQAAQQAGDHAGEAATAAATAQAAATAAQQAADEAAAAATQAHKIADLARASDAERLAAQQAVEVAAAEQAYFEEAAKAKKAAWESGKATELAADTERLLAEATAAGVDPSVAVAKGRLAATRLLSAGGPWVQVAAQTALGGHDADVLAFLSTDLALAREHDDRTSVLAKVAASTKLEQRLAAEAASVGTLQEVRAFLATGAYPGKDDDDRLALSKIMSSGGPRVREAAGKALDGTIDDVRAFLATGQYAARDDDNRLLVSQAISAGGPEVKAAAQAAMSGPTSGLEPFLKIGLPKAQQRDAVTAAHVATISSYLQAIDGNTALARQYAAQAAQAYATARGAANEAATYAGQAQASATEAANWAAQAAESARQAKASADQAAAYAAQARNSAASADAAARSADHSATAAAASAAQARQFATDAKKAADDALASKLAAQASAAEAHQAAVEAFKIAYQKMQDGNAAGQMESETAVVDDLGRVSYIDVVPNGELKQEVVNDKKYADGLLACINAADLLSSWASKANWHRGPSGEDVCTIPVNVKVTGQVDYILRTCPEPGLSIAACHGKYTEWIPSPLDSRTLDHVQVESSIDMPYSEYLTRYKCYSNPGGGPCQTIESSTIAAHILLGDFIDCFKNPGLNSSCAWAASNFIPFGTLAKAAKGVVAFRYAIEVGGMTIEEAKLALQVSLDGFKDATIGRLLTSADALSTFRLNLKNGMSVDEALSALRKVQGMDPQLLRQAENEAAAARWAERCEENSFPAGTPVLLADGSHRPIEQVRIGDRVLAGVPGASPQVQTVTATYSHTTGRLTEVSVEGGGVFTSTEGHRVFVEGGGWTTVAGLRPGNRVHSADGSLRSITALDRRAAPDVMVYDLTVDGTHTFFAGAAGADSPDILVHNCINFIEDDVKFAQEGGHTVADHIDLSGQKLLDAVKAKGLVTVWVDAATAQKAVAHAVEEWRKVPANERVLQNWIAVQRKRIADGRIFIPGDDLKEVPWEISTDVIPGDLAYKYELSGKPLPANPLTKTPTGRKVRVFLKYVAGHPDNFIVYTSYPE</sequence>
<dbReference type="InterPro" id="IPR003587">
    <property type="entry name" value="Hint_dom_N"/>
</dbReference>
<dbReference type="CDD" id="cd00081">
    <property type="entry name" value="Hint"/>
    <property type="match status" value="1"/>
</dbReference>
<dbReference type="SUPFAM" id="SSF51294">
    <property type="entry name" value="Hedgehog/intein (Hint) domain"/>
    <property type="match status" value="1"/>
</dbReference>
<dbReference type="InterPro" id="IPR004089">
    <property type="entry name" value="MCPsignal_dom"/>
</dbReference>
<dbReference type="HOGENOM" id="CLU_004807_0_0_11"/>
<organism evidence="4 5">
    <name type="scientific">Kitasatospora cheerisanensis KCTC 2395</name>
    <dbReference type="NCBI Taxonomy" id="1348663"/>
    <lineage>
        <taxon>Bacteria</taxon>
        <taxon>Bacillati</taxon>
        <taxon>Actinomycetota</taxon>
        <taxon>Actinomycetes</taxon>
        <taxon>Kitasatosporales</taxon>
        <taxon>Streptomycetaceae</taxon>
        <taxon>Kitasatospora</taxon>
    </lineage>
</organism>
<dbReference type="InterPro" id="IPR030934">
    <property type="entry name" value="Intein_C"/>
</dbReference>
<keyword evidence="5" id="KW-1185">Reference proteome</keyword>
<keyword evidence="2" id="KW-0732">Signal</keyword>
<feature type="signal peptide" evidence="2">
    <location>
        <begin position="1"/>
        <end position="34"/>
    </location>
</feature>
<reference evidence="4 5" key="1">
    <citation type="submission" date="2014-05" db="EMBL/GenBank/DDBJ databases">
        <title>Draft Genome Sequence of Kitasatospora cheerisanensis KCTC 2395.</title>
        <authorList>
            <person name="Nam D.H."/>
        </authorList>
    </citation>
    <scope>NUCLEOTIDE SEQUENCE [LARGE SCALE GENOMIC DNA]</scope>
    <source>
        <strain evidence="4 5">KCTC 2395</strain>
    </source>
</reference>
<dbReference type="RefSeq" id="WP_051653821.1">
    <property type="nucleotide sequence ID" value="NZ_KK853997.1"/>
</dbReference>
<dbReference type="Gene3D" id="2.170.16.10">
    <property type="entry name" value="Hedgehog/Intein (Hint) domain"/>
    <property type="match status" value="1"/>
</dbReference>
<evidence type="ECO:0000259" key="3">
    <source>
        <dbReference type="PROSITE" id="PS50111"/>
    </source>
</evidence>
<dbReference type="OrthoDB" id="582519at2"/>
<dbReference type="EMBL" id="JNBY01000168">
    <property type="protein sequence ID" value="KDN80637.1"/>
    <property type="molecule type" value="Genomic_DNA"/>
</dbReference>